<dbReference type="FunCoup" id="Q6BX23">
    <property type="interactions" value="1088"/>
</dbReference>
<proteinExistence type="predicted"/>
<evidence type="ECO:0000259" key="8">
    <source>
        <dbReference type="PROSITE" id="PS51299"/>
    </source>
</evidence>
<organism evidence="9 10">
    <name type="scientific">Debaryomyces hansenii (strain ATCC 36239 / CBS 767 / BCRC 21394 / JCM 1990 / NBRC 0083 / IGC 2968)</name>
    <name type="common">Yeast</name>
    <name type="synonym">Torulaspora hansenii</name>
    <dbReference type="NCBI Taxonomy" id="284592"/>
    <lineage>
        <taxon>Eukaryota</taxon>
        <taxon>Fungi</taxon>
        <taxon>Dikarya</taxon>
        <taxon>Ascomycota</taxon>
        <taxon>Saccharomycotina</taxon>
        <taxon>Pichiomycetes</taxon>
        <taxon>Debaryomycetaceae</taxon>
        <taxon>Debaryomyces</taxon>
    </lineage>
</organism>
<dbReference type="InterPro" id="IPR003163">
    <property type="entry name" value="Tscrpt_reg_HTH_APSES-type"/>
</dbReference>
<feature type="compositionally biased region" description="Low complexity" evidence="7">
    <location>
        <begin position="680"/>
        <end position="689"/>
    </location>
</feature>
<dbReference type="GO" id="GO:0033309">
    <property type="term" value="C:SBF transcription complex"/>
    <property type="evidence" value="ECO:0007669"/>
    <property type="project" value="TreeGrafter"/>
</dbReference>
<evidence type="ECO:0000256" key="2">
    <source>
        <dbReference type="ARBA" id="ARBA00023043"/>
    </source>
</evidence>
<dbReference type="InterPro" id="IPR002110">
    <property type="entry name" value="Ankyrin_rpt"/>
</dbReference>
<dbReference type="GeneID" id="2913072"/>
<dbReference type="HOGENOM" id="CLU_009666_2_0_1"/>
<feature type="domain" description="HTH APSES-type" evidence="8">
    <location>
        <begin position="8"/>
        <end position="115"/>
    </location>
</feature>
<feature type="region of interest" description="Disordered" evidence="7">
    <location>
        <begin position="241"/>
        <end position="313"/>
    </location>
</feature>
<comment type="function">
    <text evidence="4">Binds to MCB elements (Mlu I cell cycle box) found in the promoter of most DNA synthesis genes. Transcriptional activation by MBF has an important role in the transition from G1 to S phase. It may have a dual role in that it behaves as an activator of transcription at the G1-S boundary and as a repressor during other stages of the cell cycle.</text>
</comment>
<dbReference type="PROSITE" id="PS51299">
    <property type="entry name" value="HTH_APSES"/>
    <property type="match status" value="1"/>
</dbReference>
<dbReference type="SMART" id="SM00248">
    <property type="entry name" value="ANK"/>
    <property type="match status" value="3"/>
</dbReference>
<feature type="compositionally biased region" description="Polar residues" evidence="7">
    <location>
        <begin position="159"/>
        <end position="170"/>
    </location>
</feature>
<reference evidence="9 10" key="1">
    <citation type="journal article" date="2004" name="Nature">
        <title>Genome evolution in yeasts.</title>
        <authorList>
            <consortium name="Genolevures"/>
            <person name="Dujon B."/>
            <person name="Sherman D."/>
            <person name="Fischer G."/>
            <person name="Durrens P."/>
            <person name="Casaregola S."/>
            <person name="Lafontaine I."/>
            <person name="de Montigny J."/>
            <person name="Marck C."/>
            <person name="Neuveglise C."/>
            <person name="Talla E."/>
            <person name="Goffard N."/>
            <person name="Frangeul L."/>
            <person name="Aigle M."/>
            <person name="Anthouard V."/>
            <person name="Babour A."/>
            <person name="Barbe V."/>
            <person name="Barnay S."/>
            <person name="Blanchin S."/>
            <person name="Beckerich J.M."/>
            <person name="Beyne E."/>
            <person name="Bleykasten C."/>
            <person name="Boisrame A."/>
            <person name="Boyer J."/>
            <person name="Cattolico L."/>
            <person name="Confanioleri F."/>
            <person name="de Daruvar A."/>
            <person name="Despons L."/>
            <person name="Fabre E."/>
            <person name="Fairhead C."/>
            <person name="Ferry-Dumazet H."/>
            <person name="Groppi A."/>
            <person name="Hantraye F."/>
            <person name="Hennequin C."/>
            <person name="Jauniaux N."/>
            <person name="Joyet P."/>
            <person name="Kachouri R."/>
            <person name="Kerrest A."/>
            <person name="Koszul R."/>
            <person name="Lemaire M."/>
            <person name="Lesur I."/>
            <person name="Ma L."/>
            <person name="Muller H."/>
            <person name="Nicaud J.M."/>
            <person name="Nikolski M."/>
            <person name="Oztas S."/>
            <person name="Ozier-Kalogeropoulos O."/>
            <person name="Pellenz S."/>
            <person name="Potier S."/>
            <person name="Richard G.F."/>
            <person name="Straub M.L."/>
            <person name="Suleau A."/>
            <person name="Swennene D."/>
            <person name="Tekaia F."/>
            <person name="Wesolowski-Louvel M."/>
            <person name="Westhof E."/>
            <person name="Wirth B."/>
            <person name="Zeniou-Meyer M."/>
            <person name="Zivanovic I."/>
            <person name="Bolotin-Fukuhara M."/>
            <person name="Thierry A."/>
            <person name="Bouchier C."/>
            <person name="Caudron B."/>
            <person name="Scarpelli C."/>
            <person name="Gaillardin C."/>
            <person name="Weissenbach J."/>
            <person name="Wincker P."/>
            <person name="Souciet J.L."/>
        </authorList>
    </citation>
    <scope>NUCLEOTIDE SEQUENCE [LARGE SCALE GENOMIC DNA]</scope>
    <source>
        <strain evidence="10">ATCC 36239 / CBS 767 / BCRC 21394 / JCM 1990 / NBRC 0083 / IGC 2968</strain>
    </source>
</reference>
<dbReference type="InterPro" id="IPR051642">
    <property type="entry name" value="SWI6-like"/>
</dbReference>
<evidence type="ECO:0000256" key="5">
    <source>
        <dbReference type="ARBA" id="ARBA00073969"/>
    </source>
</evidence>
<dbReference type="PROSITE" id="PS50088">
    <property type="entry name" value="ANK_REPEAT"/>
    <property type="match status" value="2"/>
</dbReference>
<evidence type="ECO:0000256" key="3">
    <source>
        <dbReference type="ARBA" id="ARBA00023125"/>
    </source>
</evidence>
<feature type="compositionally biased region" description="Low complexity" evidence="7">
    <location>
        <begin position="241"/>
        <end position="255"/>
    </location>
</feature>
<dbReference type="OrthoDB" id="6718656at2759"/>
<protein>
    <recommendedName>
        <fullName evidence="5">Transcription factor MBP1</fullName>
    </recommendedName>
</protein>
<feature type="compositionally biased region" description="Basic and acidic residues" evidence="7">
    <location>
        <begin position="138"/>
        <end position="151"/>
    </location>
</feature>
<dbReference type="SUPFAM" id="SSF48403">
    <property type="entry name" value="Ankyrin repeat"/>
    <property type="match status" value="1"/>
</dbReference>
<dbReference type="Gene3D" id="1.25.40.20">
    <property type="entry name" value="Ankyrin repeat-containing domain"/>
    <property type="match status" value="1"/>
</dbReference>
<dbReference type="Gene3D" id="3.10.260.10">
    <property type="entry name" value="Transcription regulator HTH, APSES-type DNA-binding domain"/>
    <property type="match status" value="1"/>
</dbReference>
<dbReference type="InterPro" id="IPR036887">
    <property type="entry name" value="HTH_APSES_sf"/>
</dbReference>
<accession>Q6BX23</accession>
<dbReference type="GO" id="GO:0001228">
    <property type="term" value="F:DNA-binding transcription activator activity, RNA polymerase II-specific"/>
    <property type="evidence" value="ECO:0007669"/>
    <property type="project" value="UniProtKB-ARBA"/>
</dbReference>
<dbReference type="RefSeq" id="XP_457246.2">
    <property type="nucleotide sequence ID" value="XM_457246.1"/>
</dbReference>
<keyword evidence="1" id="KW-0677">Repeat</keyword>
<dbReference type="GO" id="GO:0003677">
    <property type="term" value="F:DNA binding"/>
    <property type="evidence" value="ECO:0007669"/>
    <property type="project" value="UniProtKB-KW"/>
</dbReference>
<dbReference type="Proteomes" id="UP000000599">
    <property type="component" value="Chromosome B"/>
</dbReference>
<dbReference type="KEGG" id="dha:DEHA2B06600g"/>
<dbReference type="Pfam" id="PF00023">
    <property type="entry name" value="Ank"/>
    <property type="match status" value="2"/>
</dbReference>
<feature type="repeat" description="ANK" evidence="6">
    <location>
        <begin position="382"/>
        <end position="414"/>
    </location>
</feature>
<evidence type="ECO:0000313" key="9">
    <source>
        <dbReference type="EMBL" id="CAG85244.2"/>
    </source>
</evidence>
<evidence type="ECO:0000256" key="4">
    <source>
        <dbReference type="ARBA" id="ARBA00054211"/>
    </source>
</evidence>
<dbReference type="eggNOG" id="ENOG502QUTG">
    <property type="taxonomic scope" value="Eukaryota"/>
</dbReference>
<dbReference type="SUPFAM" id="SSF54616">
    <property type="entry name" value="DNA-binding domain of Mlu1-box binding protein MBP1"/>
    <property type="match status" value="1"/>
</dbReference>
<feature type="compositionally biased region" description="Polar residues" evidence="7">
    <location>
        <begin position="605"/>
        <end position="619"/>
    </location>
</feature>
<dbReference type="Pfam" id="PF04383">
    <property type="entry name" value="KilA-N"/>
    <property type="match status" value="1"/>
</dbReference>
<dbReference type="STRING" id="284592.Q6BX23"/>
<sequence>MSLEEPKVYIATYSSTDVYECTINNSPIMRRCKDDWVNATQILKCCNFPKAKRTKILEKGVQQGLHEKIQGGYGRFQGTWIPLADAQRLAASYGVTPDLAPVLYLDASDPNMVIPKKVKQVNKDGTPVKRKYTKKAKKQEDTPSKKVKTDGHQGPPQEFNPQNSFESLSRAQPHLSQNSQLGASSQQQLQYQMPQGGQQMPPTFTQADFMNMGNGMPTFTAHNQAIQNEFQNYQMQFQRFQHQQQQPQTQGQQKFYRGNVPYPQAPGMPPQAQIVGGFHHTKLPSSQSTNETNLSQDEHQKDSDTSLSSNEEQFNGDVKSNMYMMKQGNHLTGEIDSSKDHEEYNSYSAQLLKFFSEDNSNIPYFLHNPPYDFNINEAIDDEGHTPLHWAASIGNYVLIHLLISKGANPLVVNSFGLNPLSKLISFNNCYELKNFPKVLDDLELCLINTDINGRTPLHYLCQFSKVKTKYESLRYYLGIILAKLTSLSKSANNKSVNLLKNVVDHQDVNGDTCLHLAAKFGSNKIFKFLVGYGARDDLVNVNNETPRYLNMQYNLLSNGNDFDQQQYQQLSGQQRVSQEMQTEDQQPTLHPVQNQILATPIQSNYRNNAIETPDTQRTTVQDDDIDDDEDSINARVNKEQLDQLMTQSQTNNVEDKENIFIDDSLKAYNPMSTPVRNPKTSSNLSTSSSHQPLAVISERTVENTPIKNEDKKFVLGPSITQTHKPHPPKLDDEGRLIEHSKAVKEEGEINSTTLSMTDLSSMITGMINSLSDSYGQELTHLKTTYNKLQSDLIEKEKSNGKSLHKFEALLKKGGIENFESIEQGKSILQDEIRLQEHELNGKEIALLQALEKTQAYQLANLVEKYESNLENDNDNDSGDEFKDEERLSFAIELTNLQLQRNKIINEVTNRIKNYGIDSKMYKYRKLISLSCGLKVEDIDGLIDGIEESLMETSMT</sequence>
<dbReference type="PROSITE" id="PS50297">
    <property type="entry name" value="ANK_REP_REGION"/>
    <property type="match status" value="2"/>
</dbReference>
<feature type="compositionally biased region" description="Basic residues" evidence="7">
    <location>
        <begin position="128"/>
        <end position="137"/>
    </location>
</feature>
<dbReference type="SMART" id="SM01252">
    <property type="entry name" value="KilA-N"/>
    <property type="match status" value="1"/>
</dbReference>
<dbReference type="OMA" id="VDVYECY"/>
<dbReference type="EMBL" id="CR382134">
    <property type="protein sequence ID" value="CAG85244.2"/>
    <property type="molecule type" value="Genomic_DNA"/>
</dbReference>
<keyword evidence="2 6" id="KW-0040">ANK repeat</keyword>
<feature type="region of interest" description="Disordered" evidence="7">
    <location>
        <begin position="116"/>
        <end position="204"/>
    </location>
</feature>
<evidence type="ECO:0000256" key="1">
    <source>
        <dbReference type="ARBA" id="ARBA00022737"/>
    </source>
</evidence>
<feature type="compositionally biased region" description="Low complexity" evidence="7">
    <location>
        <begin position="175"/>
        <end position="199"/>
    </location>
</feature>
<dbReference type="PANTHER" id="PTHR43828">
    <property type="entry name" value="ASPARAGINASE"/>
    <property type="match status" value="1"/>
</dbReference>
<feature type="region of interest" description="Disordered" evidence="7">
    <location>
        <begin position="605"/>
        <end position="629"/>
    </location>
</feature>
<evidence type="ECO:0000256" key="6">
    <source>
        <dbReference type="PROSITE-ProRule" id="PRU00023"/>
    </source>
</evidence>
<dbReference type="FunFam" id="3.10.260.10:FF:000004">
    <property type="entry name" value="Transcription factor MBP1"/>
    <property type="match status" value="1"/>
</dbReference>
<evidence type="ECO:0000256" key="7">
    <source>
        <dbReference type="SAM" id="MobiDB-lite"/>
    </source>
</evidence>
<dbReference type="AlphaFoldDB" id="Q6BX23"/>
<dbReference type="VEuPathDB" id="FungiDB:DEHA2B06600g"/>
<feature type="region of interest" description="Disordered" evidence="7">
    <location>
        <begin position="671"/>
        <end position="693"/>
    </location>
</feature>
<name>Q6BX23_DEBHA</name>
<dbReference type="InterPro" id="IPR018004">
    <property type="entry name" value="KilA/APSES_HTH"/>
</dbReference>
<dbReference type="InParanoid" id="Q6BX23"/>
<dbReference type="GO" id="GO:0030907">
    <property type="term" value="C:MBF transcription complex"/>
    <property type="evidence" value="ECO:0007669"/>
    <property type="project" value="TreeGrafter"/>
</dbReference>
<dbReference type="PANTHER" id="PTHR43828:SF7">
    <property type="entry name" value="REGULATORY PROTEIN SWI4"/>
    <property type="match status" value="1"/>
</dbReference>
<keyword evidence="10" id="KW-1185">Reference proteome</keyword>
<feature type="compositionally biased region" description="Polar residues" evidence="7">
    <location>
        <begin position="283"/>
        <end position="295"/>
    </location>
</feature>
<feature type="repeat" description="ANK" evidence="6">
    <location>
        <begin position="509"/>
        <end position="541"/>
    </location>
</feature>
<keyword evidence="3" id="KW-0238">DNA-binding</keyword>
<gene>
    <name evidence="9" type="ordered locus">DEHA2B06600g</name>
</gene>
<dbReference type="InterPro" id="IPR036770">
    <property type="entry name" value="Ankyrin_rpt-contain_sf"/>
</dbReference>
<evidence type="ECO:0000313" key="10">
    <source>
        <dbReference type="Proteomes" id="UP000000599"/>
    </source>
</evidence>